<dbReference type="InterPro" id="IPR013146">
    <property type="entry name" value="LEM-like_dom"/>
</dbReference>
<keyword evidence="3" id="KW-0488">Methylation</keyword>
<dbReference type="PROSITE" id="PS50954">
    <property type="entry name" value="LEM"/>
    <property type="match status" value="1"/>
</dbReference>
<name>V9KMW6_CALMI</name>
<feature type="compositionally biased region" description="Acidic residues" evidence="8">
    <location>
        <begin position="57"/>
        <end position="66"/>
    </location>
</feature>
<keyword evidence="5" id="KW-0007">Acetylation</keyword>
<dbReference type="FunFam" id="1.10.720.40:FF:000001">
    <property type="entry name" value="LEM domain containing 2, isoform CRA_a"/>
    <property type="match status" value="1"/>
</dbReference>
<feature type="domain" description="LEM" evidence="10">
    <location>
        <begin position="95"/>
        <end position="139"/>
    </location>
</feature>
<dbReference type="InterPro" id="IPR051656">
    <property type="entry name" value="LEM_domain"/>
</dbReference>
<keyword evidence="7" id="KW-0539">Nucleus</keyword>
<feature type="compositionally biased region" description="Basic and acidic residues" evidence="8">
    <location>
        <begin position="187"/>
        <end position="198"/>
    </location>
</feature>
<evidence type="ECO:0000259" key="10">
    <source>
        <dbReference type="PROSITE" id="PS50954"/>
    </source>
</evidence>
<comment type="subcellular location">
    <subcellularLocation>
        <location evidence="1">Nucleus</location>
    </subcellularLocation>
</comment>
<keyword evidence="9" id="KW-1133">Transmembrane helix</keyword>
<dbReference type="PROSITE" id="PS50955">
    <property type="entry name" value="LEM_LIKE"/>
    <property type="match status" value="1"/>
</dbReference>
<feature type="domain" description="LEM-like" evidence="11">
    <location>
        <begin position="5"/>
        <end position="48"/>
    </location>
</feature>
<evidence type="ECO:0000259" key="11">
    <source>
        <dbReference type="PROSITE" id="PS50955"/>
    </source>
</evidence>
<keyword evidence="6" id="KW-0238">DNA-binding</keyword>
<dbReference type="Gene3D" id="1.10.720.40">
    <property type="match status" value="2"/>
</dbReference>
<evidence type="ECO:0000256" key="5">
    <source>
        <dbReference type="ARBA" id="ARBA00022990"/>
    </source>
</evidence>
<dbReference type="CDD" id="cd12935">
    <property type="entry name" value="LEM_like"/>
    <property type="match status" value="1"/>
</dbReference>
<comment type="similarity">
    <text evidence="2">Belongs to the LEM family.</text>
</comment>
<evidence type="ECO:0000256" key="8">
    <source>
        <dbReference type="SAM" id="MobiDB-lite"/>
    </source>
</evidence>
<evidence type="ECO:0000256" key="3">
    <source>
        <dbReference type="ARBA" id="ARBA00022481"/>
    </source>
</evidence>
<dbReference type="SMART" id="SM00540">
    <property type="entry name" value="LEM"/>
    <property type="match status" value="1"/>
</dbReference>
<keyword evidence="4" id="KW-0597">Phosphoprotein</keyword>
<dbReference type="GO" id="GO:0003677">
    <property type="term" value="F:DNA binding"/>
    <property type="evidence" value="ECO:0007669"/>
    <property type="project" value="UniProtKB-KW"/>
</dbReference>
<accession>V9KMW6</accession>
<dbReference type="PANTHER" id="PTHR12019:SF9">
    <property type="entry name" value="THYMOPOIETIN"/>
    <property type="match status" value="1"/>
</dbReference>
<dbReference type="PANTHER" id="PTHR12019">
    <property type="entry name" value="LAMINA-ASSOCIATED POLYPEPTIDE THYMOPOIETIN"/>
    <property type="match status" value="1"/>
</dbReference>
<evidence type="ECO:0000256" key="2">
    <source>
        <dbReference type="ARBA" id="ARBA00007744"/>
    </source>
</evidence>
<feature type="region of interest" description="Disordered" evidence="8">
    <location>
        <begin position="183"/>
        <end position="212"/>
    </location>
</feature>
<feature type="transmembrane region" description="Helical" evidence="9">
    <location>
        <begin position="311"/>
        <end position="329"/>
    </location>
</feature>
<dbReference type="CDD" id="cd12940">
    <property type="entry name" value="LEM_LAP2_LEMD1"/>
    <property type="match status" value="1"/>
</dbReference>
<evidence type="ECO:0000256" key="1">
    <source>
        <dbReference type="ARBA" id="ARBA00004123"/>
    </source>
</evidence>
<dbReference type="SUPFAM" id="SSF63451">
    <property type="entry name" value="LEM domain"/>
    <property type="match status" value="2"/>
</dbReference>
<evidence type="ECO:0000256" key="7">
    <source>
        <dbReference type="ARBA" id="ARBA00023242"/>
    </source>
</evidence>
<dbReference type="EMBL" id="JW866831">
    <property type="protein sequence ID" value="AFO99348.1"/>
    <property type="molecule type" value="mRNA"/>
</dbReference>
<evidence type="ECO:0000256" key="9">
    <source>
        <dbReference type="SAM" id="Phobius"/>
    </source>
</evidence>
<feature type="compositionally biased region" description="Low complexity" evidence="8">
    <location>
        <begin position="67"/>
        <end position="81"/>
    </location>
</feature>
<keyword evidence="9" id="KW-0472">Membrane</keyword>
<feature type="region of interest" description="Disordered" evidence="8">
    <location>
        <begin position="143"/>
        <end position="162"/>
    </location>
</feature>
<dbReference type="Pfam" id="PF03020">
    <property type="entry name" value="LEM"/>
    <property type="match status" value="1"/>
</dbReference>
<keyword evidence="9" id="KW-0812">Transmembrane</keyword>
<feature type="region of interest" description="Disordered" evidence="8">
    <location>
        <begin position="53"/>
        <end position="89"/>
    </location>
</feature>
<evidence type="ECO:0000256" key="4">
    <source>
        <dbReference type="ARBA" id="ARBA00022553"/>
    </source>
</evidence>
<dbReference type="AlphaFoldDB" id="V9KMW6"/>
<dbReference type="FunFam" id="1.10.720.40:FF:000002">
    <property type="entry name" value="Thymopoietin isoform alpha"/>
    <property type="match status" value="1"/>
</dbReference>
<evidence type="ECO:0000256" key="6">
    <source>
        <dbReference type="ARBA" id="ARBA00023125"/>
    </source>
</evidence>
<proteinExistence type="evidence at transcript level"/>
<protein>
    <submittedName>
        <fullName evidence="12">Lamina-associated polypeptide 2 isoform gamma</fullName>
    </submittedName>
</protein>
<dbReference type="InterPro" id="IPR003887">
    <property type="entry name" value="LEM_dom"/>
</dbReference>
<sequence>MPDYLEDPSVLTKERLKSELLAHSVSLPHGEHRKDVYVQLYLQHLTARNQGRSLEFSSDDDEEEEGAAAAAARARSGPGARKATKKTDKTKVDDYVDVTELTDEDLKEELVKFGYSPGPIVATTRKVYEKKLLKLLNQDSVAEEIQPNGSTDSDQYSDTEEDIQTVQKEVFVSEIISNTKTHVTRQRKTEYNQDKPTPEKIVNYSTRPDKRSMQWKTADHVISTRDQVVEKAAVKENLLQDLCPTEAPTPTGISATCRKPIRGAAGRPIEFTYKDTPLRSARVQANYFPKVQPKVTQAKPEKSKSKRSVPIWIQIVLLILVAFFLFMVYQAMETNKGNPFALNSGSPGLPTGSG</sequence>
<organism evidence="12">
    <name type="scientific">Callorhinchus milii</name>
    <name type="common">Ghost shark</name>
    <dbReference type="NCBI Taxonomy" id="7868"/>
    <lineage>
        <taxon>Eukaryota</taxon>
        <taxon>Metazoa</taxon>
        <taxon>Chordata</taxon>
        <taxon>Craniata</taxon>
        <taxon>Vertebrata</taxon>
        <taxon>Chondrichthyes</taxon>
        <taxon>Holocephali</taxon>
        <taxon>Chimaeriformes</taxon>
        <taxon>Callorhinchidae</taxon>
        <taxon>Callorhinchus</taxon>
    </lineage>
</organism>
<dbReference type="InterPro" id="IPR011015">
    <property type="entry name" value="LEM/LEM-like_dom_sf"/>
</dbReference>
<evidence type="ECO:0000313" key="12">
    <source>
        <dbReference type="EMBL" id="AFO99348.1"/>
    </source>
</evidence>
<dbReference type="GO" id="GO:0005635">
    <property type="term" value="C:nuclear envelope"/>
    <property type="evidence" value="ECO:0007669"/>
    <property type="project" value="UniProtKB-ARBA"/>
</dbReference>
<dbReference type="SMART" id="SM01261">
    <property type="entry name" value="Thymopoietin"/>
    <property type="match status" value="1"/>
</dbReference>
<dbReference type="Pfam" id="PF08198">
    <property type="entry name" value="Thymopoietin"/>
    <property type="match status" value="1"/>
</dbReference>
<reference evidence="12" key="1">
    <citation type="journal article" date="2014" name="Nature">
        <title>Elephant shark genome provides unique insights into gnathostome evolution.</title>
        <authorList>
            <consortium name="International Elephant Shark Genome Sequencing Consortium"/>
            <person name="Venkatesh B."/>
            <person name="Lee A.P."/>
            <person name="Ravi V."/>
            <person name="Maurya A.K."/>
            <person name="Lian M.M."/>
            <person name="Swann J.B."/>
            <person name="Ohta Y."/>
            <person name="Flajnik M.F."/>
            <person name="Sutoh Y."/>
            <person name="Kasahara M."/>
            <person name="Hoon S."/>
            <person name="Gangu V."/>
            <person name="Roy S.W."/>
            <person name="Irimia M."/>
            <person name="Korzh V."/>
            <person name="Kondrychyn I."/>
            <person name="Lim Z.W."/>
            <person name="Tay B.H."/>
            <person name="Tohari S."/>
            <person name="Kong K.W."/>
            <person name="Ho S."/>
            <person name="Lorente-Galdos B."/>
            <person name="Quilez J."/>
            <person name="Marques-Bonet T."/>
            <person name="Raney B.J."/>
            <person name="Ingham P.W."/>
            <person name="Tay A."/>
            <person name="Hillier L.W."/>
            <person name="Minx P."/>
            <person name="Boehm T."/>
            <person name="Wilson R.K."/>
            <person name="Brenner S."/>
            <person name="Warren W.C."/>
        </authorList>
    </citation>
    <scope>NUCLEOTIDE SEQUENCE</scope>
    <source>
        <tissue evidence="12">Heart</tissue>
    </source>
</reference>